<organism evidence="9 10">
    <name type="scientific">Bodo saltans</name>
    <name type="common">Flagellated protozoan</name>
    <dbReference type="NCBI Taxonomy" id="75058"/>
    <lineage>
        <taxon>Eukaryota</taxon>
        <taxon>Discoba</taxon>
        <taxon>Euglenozoa</taxon>
        <taxon>Kinetoplastea</taxon>
        <taxon>Metakinetoplastina</taxon>
        <taxon>Eubodonida</taxon>
        <taxon>Bodonidae</taxon>
        <taxon>Bodo</taxon>
    </lineage>
</organism>
<dbReference type="Gene3D" id="1.25.40.10">
    <property type="entry name" value="Tetratricopeptide repeat domain"/>
    <property type="match status" value="1"/>
</dbReference>
<evidence type="ECO:0000313" key="10">
    <source>
        <dbReference type="Proteomes" id="UP000051952"/>
    </source>
</evidence>
<keyword evidence="3" id="KW-0963">Cytoplasm</keyword>
<evidence type="ECO:0000256" key="1">
    <source>
        <dbReference type="ARBA" id="ARBA00004245"/>
    </source>
</evidence>
<gene>
    <name evidence="9" type="ORF">BSAL_22820</name>
</gene>
<dbReference type="GO" id="GO:0008017">
    <property type="term" value="F:microtubule binding"/>
    <property type="evidence" value="ECO:0007669"/>
    <property type="project" value="TreeGrafter"/>
</dbReference>
<dbReference type="OMA" id="GANKWYG"/>
<dbReference type="InterPro" id="IPR011990">
    <property type="entry name" value="TPR-like_helical_dom_sf"/>
</dbReference>
<dbReference type="GO" id="GO:0005876">
    <property type="term" value="C:spindle microtubule"/>
    <property type="evidence" value="ECO:0007669"/>
    <property type="project" value="TreeGrafter"/>
</dbReference>
<dbReference type="GO" id="GO:0097431">
    <property type="term" value="C:mitotic spindle pole"/>
    <property type="evidence" value="ECO:0007669"/>
    <property type="project" value="TreeGrafter"/>
</dbReference>
<evidence type="ECO:0000256" key="8">
    <source>
        <dbReference type="ARBA" id="ARBA00041958"/>
    </source>
</evidence>
<keyword evidence="5" id="KW-0802">TPR repeat</keyword>
<accession>A0A0S4KN82</accession>
<comment type="subcellular location">
    <subcellularLocation>
        <location evidence="1">Cytoplasm</location>
        <location evidence="1">Cytoskeleton</location>
    </subcellularLocation>
</comment>
<comment type="subunit">
    <text evidence="2">Interacts with microtubules.</text>
</comment>
<dbReference type="PANTHER" id="PTHR16056:SF16">
    <property type="entry name" value="REGULATOR OF MICROTUBULE DYNAMICS PROTEIN 1"/>
    <property type="match status" value="1"/>
</dbReference>
<evidence type="ECO:0000256" key="4">
    <source>
        <dbReference type="ARBA" id="ARBA00022737"/>
    </source>
</evidence>
<name>A0A0S4KN82_BODSA</name>
<dbReference type="InterPro" id="IPR049039">
    <property type="entry name" value="RMD1-3_a_helical_rpt"/>
</dbReference>
<dbReference type="Pfam" id="PF21033">
    <property type="entry name" value="RMD1-3"/>
    <property type="match status" value="1"/>
</dbReference>
<dbReference type="Proteomes" id="UP000051952">
    <property type="component" value="Unassembled WGS sequence"/>
</dbReference>
<keyword evidence="4" id="KW-0677">Repeat</keyword>
<dbReference type="OrthoDB" id="69711at2759"/>
<dbReference type="AlphaFoldDB" id="A0A0S4KN82"/>
<protein>
    <recommendedName>
        <fullName evidence="7">Regulator of microtubule dynamics protein 1</fullName>
    </recommendedName>
    <alternativeName>
        <fullName evidence="8">Protein FAM82B</fullName>
    </alternativeName>
</protein>
<keyword evidence="10" id="KW-1185">Reference proteome</keyword>
<evidence type="ECO:0000256" key="5">
    <source>
        <dbReference type="ARBA" id="ARBA00022803"/>
    </source>
</evidence>
<evidence type="ECO:0000313" key="9">
    <source>
        <dbReference type="EMBL" id="CUI15071.1"/>
    </source>
</evidence>
<proteinExistence type="predicted"/>
<sequence>MSSWRDIVTKAEALKDKEDVQGTFSLLSNAVYDNHQHHSELLWRLGRAHYDVAQESTDKKYVEAQCRKGLDRVAESLAAEEASAGAHKWKGILLGCVSDFIPTKEKIASTYVMKQHFERSIELNERDSTAHHCLAKWCWAMNQISWIERQAANVLFGKPPTCSLEQCKDSLLRSDAIDKTVHNQIMLGDVTLRMGNREESAKWYSSAASLPAVSLNQQRQQQEAAKKLASL</sequence>
<evidence type="ECO:0000256" key="6">
    <source>
        <dbReference type="ARBA" id="ARBA00023212"/>
    </source>
</evidence>
<evidence type="ECO:0000256" key="3">
    <source>
        <dbReference type="ARBA" id="ARBA00022490"/>
    </source>
</evidence>
<dbReference type="EMBL" id="CYKH01001760">
    <property type="protein sequence ID" value="CUI15071.1"/>
    <property type="molecule type" value="Genomic_DNA"/>
</dbReference>
<evidence type="ECO:0000256" key="7">
    <source>
        <dbReference type="ARBA" id="ARBA00039966"/>
    </source>
</evidence>
<evidence type="ECO:0000256" key="2">
    <source>
        <dbReference type="ARBA" id="ARBA00011375"/>
    </source>
</evidence>
<reference evidence="10" key="1">
    <citation type="submission" date="2015-09" db="EMBL/GenBank/DDBJ databases">
        <authorList>
            <consortium name="Pathogen Informatics"/>
        </authorList>
    </citation>
    <scope>NUCLEOTIDE SEQUENCE [LARGE SCALE GENOMIC DNA]</scope>
    <source>
        <strain evidence="10">Lake Konstanz</strain>
    </source>
</reference>
<dbReference type="VEuPathDB" id="TriTrypDB:BSAL_22820"/>
<dbReference type="GO" id="GO:0005737">
    <property type="term" value="C:cytoplasm"/>
    <property type="evidence" value="ECO:0007669"/>
    <property type="project" value="TreeGrafter"/>
</dbReference>
<keyword evidence="6" id="KW-0206">Cytoskeleton</keyword>
<dbReference type="PANTHER" id="PTHR16056">
    <property type="entry name" value="REGULATOR OF MICROTUBULE DYNAMICS PROTEIN"/>
    <property type="match status" value="1"/>
</dbReference>
<dbReference type="SUPFAM" id="SSF48452">
    <property type="entry name" value="TPR-like"/>
    <property type="match status" value="1"/>
</dbReference>